<gene>
    <name evidence="1" type="ORF">IQ17_04387</name>
</gene>
<dbReference type="Proteomes" id="UP000317176">
    <property type="component" value="Unassembled WGS sequence"/>
</dbReference>
<evidence type="ECO:0000313" key="2">
    <source>
        <dbReference type="Proteomes" id="UP000317176"/>
    </source>
</evidence>
<dbReference type="OrthoDB" id="7559794at2"/>
<sequence>MSKASKIIEKILAALAKAQGMSPSALIKDDHFKLPRLIPAGTGGTIQITKEVDDLITKLAYELKTARPALARNAKESEWRNWVRGAVGPLVASTPLSDPAGEAPALLTKLDYALNAIVANLAAREYAFGTTLFSKGDVAPFSFGPVMLEPRQVWLDRKTAEGGITSVTQRRMKRIWTSARVGPRKSEREKLREDNILQAIGPCDYVCTVKLSSAFAAEAGLETALTAARLALACSALAFETPSETLRGFNLNYDGPIHNQTALQFIPGKIILSGSRLSRRPFGPFIESSDWQAELVRLKDIYVACGEVLSNLVDSGRSTARREILEALLQALIWFEKGCRETGDLMATVGFAASLDALGKGTKAKGILTMLEARLGIKRTDRISAEGPTFQSVLDTIYSEGRSRTIHGTNEKIGYDWTNTRVVAEQLARYALIACLDYVAKTPTASKTDDLKK</sequence>
<dbReference type="RefSeq" id="WP_145638075.1">
    <property type="nucleotide sequence ID" value="NZ_CP088014.1"/>
</dbReference>
<keyword evidence="2" id="KW-1185">Reference proteome</keyword>
<dbReference type="AlphaFoldDB" id="A0A562L2Z6"/>
<proteinExistence type="predicted"/>
<organism evidence="1 2">
    <name type="scientific">Bradyrhizobium daqingense</name>
    <dbReference type="NCBI Taxonomy" id="993502"/>
    <lineage>
        <taxon>Bacteria</taxon>
        <taxon>Pseudomonadati</taxon>
        <taxon>Pseudomonadota</taxon>
        <taxon>Alphaproteobacteria</taxon>
        <taxon>Hyphomicrobiales</taxon>
        <taxon>Nitrobacteraceae</taxon>
        <taxon>Bradyrhizobium</taxon>
    </lineage>
</organism>
<comment type="caution">
    <text evidence="1">The sequence shown here is derived from an EMBL/GenBank/DDBJ whole genome shotgun (WGS) entry which is preliminary data.</text>
</comment>
<name>A0A562L2Z6_9BRAD</name>
<evidence type="ECO:0008006" key="3">
    <source>
        <dbReference type="Google" id="ProtNLM"/>
    </source>
</evidence>
<dbReference type="EMBL" id="VLKL01000012">
    <property type="protein sequence ID" value="TWI02027.1"/>
    <property type="molecule type" value="Genomic_DNA"/>
</dbReference>
<evidence type="ECO:0000313" key="1">
    <source>
        <dbReference type="EMBL" id="TWI02027.1"/>
    </source>
</evidence>
<accession>A0A562L2Z6</accession>
<protein>
    <recommendedName>
        <fullName evidence="3">Apea-like HEPN domain-containing protein</fullName>
    </recommendedName>
</protein>
<reference evidence="1 2" key="1">
    <citation type="journal article" date="2015" name="Stand. Genomic Sci.">
        <title>Genomic Encyclopedia of Bacterial and Archaeal Type Strains, Phase III: the genomes of soil and plant-associated and newly described type strains.</title>
        <authorList>
            <person name="Whitman W.B."/>
            <person name="Woyke T."/>
            <person name="Klenk H.P."/>
            <person name="Zhou Y."/>
            <person name="Lilburn T.G."/>
            <person name="Beck B.J."/>
            <person name="De Vos P."/>
            <person name="Vandamme P."/>
            <person name="Eisen J.A."/>
            <person name="Garrity G."/>
            <person name="Hugenholtz P."/>
            <person name="Kyrpides N.C."/>
        </authorList>
    </citation>
    <scope>NUCLEOTIDE SEQUENCE [LARGE SCALE GENOMIC DNA]</scope>
    <source>
        <strain evidence="1 2">CGMCC 1.10947</strain>
    </source>
</reference>